<name>A0A8D9GT06_BRACM</name>
<sequence length="145" mass="16019">MDAFVEENKIVFVKWCRICGCVCLHCRLRLPAEFRPCVCSSTKVHQNWIVLGLDRHDFNNCKVLGRVRGELLFMSFEVAMAFEIIMCKLISNAGLCCFGIESTTADLFSSSTQACDTRVASKQVVGTVTGSNITHLFLGLGESAT</sequence>
<evidence type="ECO:0000313" key="2">
    <source>
        <dbReference type="Proteomes" id="UP000694005"/>
    </source>
</evidence>
<dbReference type="Proteomes" id="UP000694005">
    <property type="component" value="Chromosome A01"/>
</dbReference>
<proteinExistence type="predicted"/>
<evidence type="ECO:0000313" key="1">
    <source>
        <dbReference type="EMBL" id="CAG7886262.1"/>
    </source>
</evidence>
<dbReference type="Gramene" id="A01p03380.2_BraZ1">
    <property type="protein sequence ID" value="A01p03380.2_BraZ1.CDS"/>
    <property type="gene ID" value="A01g03380.2_BraZ1"/>
</dbReference>
<feature type="non-terminal residue" evidence="1">
    <location>
        <position position="145"/>
    </location>
</feature>
<gene>
    <name evidence="1" type="ORF">BRAPAZ1V2_A01P03380.2</name>
</gene>
<dbReference type="AlphaFoldDB" id="A0A8D9GT06"/>
<protein>
    <submittedName>
        <fullName evidence="1">Uncharacterized protein</fullName>
    </submittedName>
</protein>
<accession>A0A8D9GT06</accession>
<dbReference type="EMBL" id="LS974617">
    <property type="protein sequence ID" value="CAG7886262.1"/>
    <property type="molecule type" value="Genomic_DNA"/>
</dbReference>
<organism evidence="1 2">
    <name type="scientific">Brassica campestris</name>
    <name type="common">Field mustard</name>
    <dbReference type="NCBI Taxonomy" id="3711"/>
    <lineage>
        <taxon>Eukaryota</taxon>
        <taxon>Viridiplantae</taxon>
        <taxon>Streptophyta</taxon>
        <taxon>Embryophyta</taxon>
        <taxon>Tracheophyta</taxon>
        <taxon>Spermatophyta</taxon>
        <taxon>Magnoliopsida</taxon>
        <taxon>eudicotyledons</taxon>
        <taxon>Gunneridae</taxon>
        <taxon>Pentapetalae</taxon>
        <taxon>rosids</taxon>
        <taxon>malvids</taxon>
        <taxon>Brassicales</taxon>
        <taxon>Brassicaceae</taxon>
        <taxon>Brassiceae</taxon>
        <taxon>Brassica</taxon>
    </lineage>
</organism>
<reference evidence="1 2" key="1">
    <citation type="submission" date="2021-07" db="EMBL/GenBank/DDBJ databases">
        <authorList>
            <consortium name="Genoscope - CEA"/>
            <person name="William W."/>
        </authorList>
    </citation>
    <scope>NUCLEOTIDE SEQUENCE [LARGE SCALE GENOMIC DNA]</scope>
</reference>